<evidence type="ECO:0000313" key="3">
    <source>
        <dbReference type="Proteomes" id="UP000241769"/>
    </source>
</evidence>
<sequence>MHRDHNTAPNLTPRPNIPTHTPSRPEPSRPASTLAWPSTSSCSKFVVRPLEGWLFLKVFLRGFIAISSRPYHPVATSNILKKMTDPNLPTMRTRINGLALTLAEKTWAQDKLTANPDLATTWTPETDVDLIAFIKQSATQSAPPGPLWGSTGLSGSSSHSSG</sequence>
<keyword evidence="3" id="KW-1185">Reference proteome</keyword>
<gene>
    <name evidence="2" type="ORF">PROFUN_15986</name>
</gene>
<feature type="region of interest" description="Disordered" evidence="1">
    <location>
        <begin position="1"/>
        <end position="37"/>
    </location>
</feature>
<proteinExistence type="predicted"/>
<organism evidence="2 3">
    <name type="scientific">Planoprotostelium fungivorum</name>
    <dbReference type="NCBI Taxonomy" id="1890364"/>
    <lineage>
        <taxon>Eukaryota</taxon>
        <taxon>Amoebozoa</taxon>
        <taxon>Evosea</taxon>
        <taxon>Variosea</taxon>
        <taxon>Cavosteliida</taxon>
        <taxon>Cavosteliaceae</taxon>
        <taxon>Planoprotostelium</taxon>
    </lineage>
</organism>
<reference evidence="2 3" key="1">
    <citation type="journal article" date="2018" name="Genome Biol. Evol.">
        <title>Multiple Roots of Fruiting Body Formation in Amoebozoa.</title>
        <authorList>
            <person name="Hillmann F."/>
            <person name="Forbes G."/>
            <person name="Novohradska S."/>
            <person name="Ferling I."/>
            <person name="Riege K."/>
            <person name="Groth M."/>
            <person name="Westermann M."/>
            <person name="Marz M."/>
            <person name="Spaller T."/>
            <person name="Winckler T."/>
            <person name="Schaap P."/>
            <person name="Glockner G."/>
        </authorList>
    </citation>
    <scope>NUCLEOTIDE SEQUENCE [LARGE SCALE GENOMIC DNA]</scope>
    <source>
        <strain evidence="2 3">Jena</strain>
    </source>
</reference>
<feature type="compositionally biased region" description="Low complexity" evidence="1">
    <location>
        <begin position="149"/>
        <end position="162"/>
    </location>
</feature>
<evidence type="ECO:0000256" key="1">
    <source>
        <dbReference type="SAM" id="MobiDB-lite"/>
    </source>
</evidence>
<comment type="caution">
    <text evidence="2">The sequence shown here is derived from an EMBL/GenBank/DDBJ whole genome shotgun (WGS) entry which is preliminary data.</text>
</comment>
<feature type="region of interest" description="Disordered" evidence="1">
    <location>
        <begin position="139"/>
        <end position="162"/>
    </location>
</feature>
<dbReference type="Proteomes" id="UP000241769">
    <property type="component" value="Unassembled WGS sequence"/>
</dbReference>
<accession>A0A2P6MU09</accession>
<dbReference type="InParanoid" id="A0A2P6MU09"/>
<protein>
    <submittedName>
        <fullName evidence="2">Uncharacterized protein</fullName>
    </submittedName>
</protein>
<evidence type="ECO:0000313" key="2">
    <source>
        <dbReference type="EMBL" id="PRP75146.1"/>
    </source>
</evidence>
<name>A0A2P6MU09_9EUKA</name>
<dbReference type="AlphaFoldDB" id="A0A2P6MU09"/>
<dbReference type="EMBL" id="MDYQ01000418">
    <property type="protein sequence ID" value="PRP75146.1"/>
    <property type="molecule type" value="Genomic_DNA"/>
</dbReference>